<proteinExistence type="predicted"/>
<dbReference type="AlphaFoldDB" id="A0A0F9HH53"/>
<accession>A0A0F9HH53</accession>
<dbReference type="SUPFAM" id="SSF63446">
    <property type="entry name" value="Type I dockerin domain"/>
    <property type="match status" value="1"/>
</dbReference>
<dbReference type="GO" id="GO:0004553">
    <property type="term" value="F:hydrolase activity, hydrolyzing O-glycosyl compounds"/>
    <property type="evidence" value="ECO:0007669"/>
    <property type="project" value="InterPro"/>
</dbReference>
<organism evidence="1">
    <name type="scientific">marine sediment metagenome</name>
    <dbReference type="NCBI Taxonomy" id="412755"/>
    <lineage>
        <taxon>unclassified sequences</taxon>
        <taxon>metagenomes</taxon>
        <taxon>ecological metagenomes</taxon>
    </lineage>
</organism>
<evidence type="ECO:0008006" key="2">
    <source>
        <dbReference type="Google" id="ProtNLM"/>
    </source>
</evidence>
<dbReference type="GO" id="GO:0000272">
    <property type="term" value="P:polysaccharide catabolic process"/>
    <property type="evidence" value="ECO:0007669"/>
    <property type="project" value="InterPro"/>
</dbReference>
<protein>
    <recommendedName>
        <fullName evidence="2">Dockerin domain-containing protein</fullName>
    </recommendedName>
</protein>
<name>A0A0F9HH53_9ZZZZ</name>
<dbReference type="InterPro" id="IPR036439">
    <property type="entry name" value="Dockerin_dom_sf"/>
</dbReference>
<evidence type="ECO:0000313" key="1">
    <source>
        <dbReference type="EMBL" id="KKL80985.1"/>
    </source>
</evidence>
<dbReference type="PROSITE" id="PS00448">
    <property type="entry name" value="CLOS_CELLULOSOME_RPT"/>
    <property type="match status" value="1"/>
</dbReference>
<dbReference type="PROSITE" id="PS00018">
    <property type="entry name" value="EF_HAND_1"/>
    <property type="match status" value="1"/>
</dbReference>
<dbReference type="InterPro" id="IPR002105">
    <property type="entry name" value="Dockerin_1_rpt"/>
</dbReference>
<dbReference type="EMBL" id="LAZR01022696">
    <property type="protein sequence ID" value="KKL80985.1"/>
    <property type="molecule type" value="Genomic_DNA"/>
</dbReference>
<reference evidence="1" key="1">
    <citation type="journal article" date="2015" name="Nature">
        <title>Complex archaea that bridge the gap between prokaryotes and eukaryotes.</title>
        <authorList>
            <person name="Spang A."/>
            <person name="Saw J.H."/>
            <person name="Jorgensen S.L."/>
            <person name="Zaremba-Niedzwiedzka K."/>
            <person name="Martijn J."/>
            <person name="Lind A.E."/>
            <person name="van Eijk R."/>
            <person name="Schleper C."/>
            <person name="Guy L."/>
            <person name="Ettema T.J."/>
        </authorList>
    </citation>
    <scope>NUCLEOTIDE SEQUENCE</scope>
</reference>
<gene>
    <name evidence="1" type="ORF">LCGC14_1999310</name>
</gene>
<comment type="caution">
    <text evidence="1">The sequence shown here is derived from an EMBL/GenBank/DDBJ whole genome shotgun (WGS) entry which is preliminary data.</text>
</comment>
<dbReference type="Gene3D" id="1.10.1330.10">
    <property type="entry name" value="Dockerin domain"/>
    <property type="match status" value="1"/>
</dbReference>
<sequence>MLIQVCVVMLALADPNILPNEVAWLDDPNTLATLFTEWDEERSWQPYLAVLAENWLSTIRTRTYSKYIDGAWYNPWIAPYSWVGDLNHDGVVNLEDLAILAKFFKGRFVYTPPPPPPVPKASSPRLEALADMVGELFMEND</sequence>
<dbReference type="InterPro" id="IPR018247">
    <property type="entry name" value="EF_Hand_1_Ca_BS"/>
</dbReference>